<sequence>MRGLLIGLALVLLALQWPLWLGEGSWRDVRDLREQVAQQQAANAELEQRNQALEAEVRDLRGGTAAVEERARRDLGMIRGDEIFFFVVGEDEPARLQVEPLPGPAGETDPGPDAQVPEDAEPATDTLPPEDPFDG</sequence>
<dbReference type="GO" id="GO:0030428">
    <property type="term" value="C:cell septum"/>
    <property type="evidence" value="ECO:0007669"/>
    <property type="project" value="TreeGrafter"/>
</dbReference>
<evidence type="ECO:0000313" key="10">
    <source>
        <dbReference type="Proteomes" id="UP000064201"/>
    </source>
</evidence>
<evidence type="ECO:0000256" key="5">
    <source>
        <dbReference type="ARBA" id="ARBA00023136"/>
    </source>
</evidence>
<keyword evidence="5 7" id="KW-0472">Membrane</keyword>
<feature type="coiled-coil region" evidence="7">
    <location>
        <begin position="29"/>
        <end position="63"/>
    </location>
</feature>
<dbReference type="KEGG" id="tvr:TVD_07145"/>
<dbReference type="PANTHER" id="PTHR37485">
    <property type="entry name" value="CELL DIVISION PROTEIN FTSB"/>
    <property type="match status" value="1"/>
</dbReference>
<comment type="subcellular location">
    <subcellularLocation>
        <location evidence="7">Cell inner membrane</location>
        <topology evidence="7">Single-pass type II membrane protein</topology>
    </subcellularLocation>
    <text evidence="7">Localizes to the division septum.</text>
</comment>
<dbReference type="STRING" id="106634.TVD_07145"/>
<dbReference type="RefSeq" id="WP_047251211.1">
    <property type="nucleotide sequence ID" value="NZ_CP011367.1"/>
</dbReference>
<comment type="subunit">
    <text evidence="7">Part of a complex composed of FtsB, FtsL and FtsQ.</text>
</comment>
<feature type="topological domain" description="Cytoplasmic" evidence="7">
    <location>
        <begin position="1"/>
        <end position="3"/>
    </location>
</feature>
<comment type="similarity">
    <text evidence="7">Belongs to the FtsB family.</text>
</comment>
<name>A0A0G3G8M9_9GAMM</name>
<dbReference type="PATRIC" id="fig|106634.4.peg.1460"/>
<comment type="function">
    <text evidence="7">Essential cell division protein. May link together the upstream cell division proteins, which are predominantly cytoplasmic, with the downstream cell division proteins, which are predominantly periplasmic.</text>
</comment>
<proteinExistence type="inferred from homology"/>
<keyword evidence="4 7" id="KW-1133">Transmembrane helix</keyword>
<dbReference type="HAMAP" id="MF_00599">
    <property type="entry name" value="FtsB"/>
    <property type="match status" value="1"/>
</dbReference>
<keyword evidence="10" id="KW-1185">Reference proteome</keyword>
<dbReference type="GO" id="GO:0005886">
    <property type="term" value="C:plasma membrane"/>
    <property type="evidence" value="ECO:0007669"/>
    <property type="project" value="UniProtKB-SubCell"/>
</dbReference>
<evidence type="ECO:0000256" key="2">
    <source>
        <dbReference type="ARBA" id="ARBA00022618"/>
    </source>
</evidence>
<reference evidence="9 10" key="1">
    <citation type="submission" date="2015-04" db="EMBL/GenBank/DDBJ databases">
        <title>Complete Sequence for the Genome of the Thioalkalivibrio versutus D301.</title>
        <authorList>
            <person name="Mu T."/>
            <person name="Zhou J."/>
            <person name="Xu X."/>
        </authorList>
    </citation>
    <scope>NUCLEOTIDE SEQUENCE [LARGE SCALE GENOMIC DNA]</scope>
    <source>
        <strain evidence="9 10">D301</strain>
    </source>
</reference>
<dbReference type="EMBL" id="CP011367">
    <property type="protein sequence ID" value="AKJ95151.1"/>
    <property type="molecule type" value="Genomic_DNA"/>
</dbReference>
<dbReference type="PANTHER" id="PTHR37485:SF1">
    <property type="entry name" value="CELL DIVISION PROTEIN FTSB"/>
    <property type="match status" value="1"/>
</dbReference>
<dbReference type="Pfam" id="PF04977">
    <property type="entry name" value="DivIC"/>
    <property type="match status" value="1"/>
</dbReference>
<gene>
    <name evidence="7" type="primary">ftsB</name>
    <name evidence="9" type="ORF">TVD_07145</name>
</gene>
<keyword evidence="3 7" id="KW-0812">Transmembrane</keyword>
<keyword evidence="7" id="KW-0175">Coiled coil</keyword>
<evidence type="ECO:0000256" key="4">
    <source>
        <dbReference type="ARBA" id="ARBA00022989"/>
    </source>
</evidence>
<evidence type="ECO:0000256" key="1">
    <source>
        <dbReference type="ARBA" id="ARBA00022475"/>
    </source>
</evidence>
<feature type="region of interest" description="Disordered" evidence="8">
    <location>
        <begin position="95"/>
        <end position="135"/>
    </location>
</feature>
<keyword evidence="2 7" id="KW-0132">Cell division</keyword>
<evidence type="ECO:0000256" key="6">
    <source>
        <dbReference type="ARBA" id="ARBA00023306"/>
    </source>
</evidence>
<evidence type="ECO:0000256" key="3">
    <source>
        <dbReference type="ARBA" id="ARBA00022692"/>
    </source>
</evidence>
<keyword evidence="7" id="KW-0997">Cell inner membrane</keyword>
<dbReference type="GO" id="GO:0032153">
    <property type="term" value="C:cell division site"/>
    <property type="evidence" value="ECO:0007669"/>
    <property type="project" value="UniProtKB-UniRule"/>
</dbReference>
<evidence type="ECO:0000256" key="8">
    <source>
        <dbReference type="SAM" id="MobiDB-lite"/>
    </source>
</evidence>
<evidence type="ECO:0000313" key="9">
    <source>
        <dbReference type="EMBL" id="AKJ95151.1"/>
    </source>
</evidence>
<organism evidence="9 10">
    <name type="scientific">Thioalkalivibrio versutus</name>
    <dbReference type="NCBI Taxonomy" id="106634"/>
    <lineage>
        <taxon>Bacteria</taxon>
        <taxon>Pseudomonadati</taxon>
        <taxon>Pseudomonadota</taxon>
        <taxon>Gammaproteobacteria</taxon>
        <taxon>Chromatiales</taxon>
        <taxon>Ectothiorhodospiraceae</taxon>
        <taxon>Thioalkalivibrio</taxon>
    </lineage>
</organism>
<accession>A0A0G3G8M9</accession>
<dbReference type="GO" id="GO:0043093">
    <property type="term" value="P:FtsZ-dependent cytokinesis"/>
    <property type="evidence" value="ECO:0007669"/>
    <property type="project" value="UniProtKB-UniRule"/>
</dbReference>
<dbReference type="InterPro" id="IPR023081">
    <property type="entry name" value="Cell_div_FtsB"/>
</dbReference>
<dbReference type="NCBIfam" id="NF002058">
    <property type="entry name" value="PRK00888.1"/>
    <property type="match status" value="1"/>
</dbReference>
<dbReference type="OrthoDB" id="7061211at2"/>
<feature type="topological domain" description="Periplasmic" evidence="7">
    <location>
        <begin position="22"/>
        <end position="135"/>
    </location>
</feature>
<keyword evidence="6 7" id="KW-0131">Cell cycle</keyword>
<dbReference type="Proteomes" id="UP000064201">
    <property type="component" value="Chromosome"/>
</dbReference>
<dbReference type="AlphaFoldDB" id="A0A0G3G8M9"/>
<dbReference type="InterPro" id="IPR007060">
    <property type="entry name" value="FtsL/DivIC"/>
</dbReference>
<protein>
    <recommendedName>
        <fullName evidence="7">Cell division protein FtsB</fullName>
    </recommendedName>
</protein>
<evidence type="ECO:0000256" key="7">
    <source>
        <dbReference type="HAMAP-Rule" id="MF_00599"/>
    </source>
</evidence>
<keyword evidence="1 7" id="KW-1003">Cell membrane</keyword>